<keyword evidence="2" id="KW-1133">Transmembrane helix</keyword>
<keyword evidence="4" id="KW-1185">Reference proteome</keyword>
<keyword evidence="2" id="KW-0812">Transmembrane</keyword>
<dbReference type="HOGENOM" id="CLU_019646_1_0_3"/>
<name>K9VZC3_9CYAN</name>
<dbReference type="InterPro" id="IPR011990">
    <property type="entry name" value="TPR-like_helical_dom_sf"/>
</dbReference>
<reference evidence="3 4" key="1">
    <citation type="submission" date="2012-06" db="EMBL/GenBank/DDBJ databases">
        <title>Finished chromosome of genome of Crinalium epipsammum PCC 9333.</title>
        <authorList>
            <consortium name="US DOE Joint Genome Institute"/>
            <person name="Gugger M."/>
            <person name="Coursin T."/>
            <person name="Rippka R."/>
            <person name="Tandeau De Marsac N."/>
            <person name="Huntemann M."/>
            <person name="Wei C.-L."/>
            <person name="Han J."/>
            <person name="Detter J.C."/>
            <person name="Han C."/>
            <person name="Tapia R."/>
            <person name="Davenport K."/>
            <person name="Daligault H."/>
            <person name="Erkkila T."/>
            <person name="Gu W."/>
            <person name="Munk A.C.C."/>
            <person name="Teshima H."/>
            <person name="Xu Y."/>
            <person name="Chain P."/>
            <person name="Chen A."/>
            <person name="Krypides N."/>
            <person name="Mavromatis K."/>
            <person name="Markowitz V."/>
            <person name="Szeto E."/>
            <person name="Ivanova N."/>
            <person name="Mikhailova N."/>
            <person name="Ovchinnikova G."/>
            <person name="Pagani I."/>
            <person name="Pati A."/>
            <person name="Goodwin L."/>
            <person name="Peters L."/>
            <person name="Pitluck S."/>
            <person name="Woyke T."/>
            <person name="Kerfeld C."/>
        </authorList>
    </citation>
    <scope>NUCLEOTIDE SEQUENCE [LARGE SCALE GENOMIC DNA]</scope>
    <source>
        <strain evidence="3 4">PCC 9333</strain>
    </source>
</reference>
<feature type="region of interest" description="Disordered" evidence="1">
    <location>
        <begin position="606"/>
        <end position="632"/>
    </location>
</feature>
<dbReference type="KEGG" id="cep:Cri9333_2015"/>
<sequence>MAKIQLHRILIPATELFRKQGGRTLVMRLEKNANASKTVISGYLDKIRSKSSPRESAIPQESLKERLPHLGPWSILWLSVILLLGGTGLVGMLVLTTLPPLPNCQQISSIATDSERLYCAQMDAESGSLDQIVKAVDVVKVWPENHPLYNEAQRMMGNWSQDILAIALQRLKQGDLKEALAIADKIPENSPVYPQAQVAMKSWQEQWQQAQEIANQFQQAVKSQNWSQAWKKLEFLLQSTSEYWRSSKHAQLTVQLAMEKQAWQQFQDAQDLAKDGTPEQLTSAIALATKVDPKSYIKGQAQAEKQKWSRSLLDVAASSYKSSDFASVISVAQGVPADVSVYPEAQDWIHLSRAAKVAVGQNPLAFLDALSSVRQINRSSPLYTEATAKENLWKSHLKDQIQLQVANVVASFDQPMTLNLALEQAQQIGIKRPGRRESQALIASWRKAVQQIEDRSTLATARQLAQRGTLESLQTARSNASKIAIGQPLHPDAQTEIAQWNKQIEVIQDRPILDLARAFARNGDLNAAVETATKISYGRALSSEAQVAIDGWMTQIEIAQDKPLIDAANALAEQGRFASAILTASQVRPGRALYDQAQAAIARWQTELPPPPRRRYSPFTTNSQTNNALPPQ</sequence>
<evidence type="ECO:0000313" key="3">
    <source>
        <dbReference type="EMBL" id="AFZ12894.1"/>
    </source>
</evidence>
<dbReference type="Gene3D" id="1.25.40.10">
    <property type="entry name" value="Tetratricopeptide repeat domain"/>
    <property type="match status" value="1"/>
</dbReference>
<dbReference type="STRING" id="1173022.Cri9333_2015"/>
<accession>K9VZC3</accession>
<dbReference type="OrthoDB" id="503367at2"/>
<evidence type="ECO:0000313" key="4">
    <source>
        <dbReference type="Proteomes" id="UP000010472"/>
    </source>
</evidence>
<dbReference type="RefSeq" id="WP_015203010.1">
    <property type="nucleotide sequence ID" value="NC_019753.1"/>
</dbReference>
<organism evidence="3 4">
    <name type="scientific">Crinalium epipsammum PCC 9333</name>
    <dbReference type="NCBI Taxonomy" id="1173022"/>
    <lineage>
        <taxon>Bacteria</taxon>
        <taxon>Bacillati</taxon>
        <taxon>Cyanobacteriota</taxon>
        <taxon>Cyanophyceae</taxon>
        <taxon>Gomontiellales</taxon>
        <taxon>Gomontiellaceae</taxon>
        <taxon>Crinalium</taxon>
    </lineage>
</organism>
<evidence type="ECO:0000256" key="2">
    <source>
        <dbReference type="SAM" id="Phobius"/>
    </source>
</evidence>
<feature type="compositionally biased region" description="Polar residues" evidence="1">
    <location>
        <begin position="618"/>
        <end position="632"/>
    </location>
</feature>
<feature type="transmembrane region" description="Helical" evidence="2">
    <location>
        <begin position="75"/>
        <end position="98"/>
    </location>
</feature>
<dbReference type="Proteomes" id="UP000010472">
    <property type="component" value="Chromosome"/>
</dbReference>
<dbReference type="AlphaFoldDB" id="K9VZC3"/>
<protein>
    <recommendedName>
        <fullName evidence="5">Chromosome segregation ATPase</fullName>
    </recommendedName>
</protein>
<dbReference type="EMBL" id="CP003620">
    <property type="protein sequence ID" value="AFZ12894.1"/>
    <property type="molecule type" value="Genomic_DNA"/>
</dbReference>
<dbReference type="eggNOG" id="COG0457">
    <property type="taxonomic scope" value="Bacteria"/>
</dbReference>
<evidence type="ECO:0000256" key="1">
    <source>
        <dbReference type="SAM" id="MobiDB-lite"/>
    </source>
</evidence>
<proteinExistence type="predicted"/>
<gene>
    <name evidence="3" type="ORF">Cri9333_2015</name>
</gene>
<keyword evidence="2" id="KW-0472">Membrane</keyword>
<evidence type="ECO:0008006" key="5">
    <source>
        <dbReference type="Google" id="ProtNLM"/>
    </source>
</evidence>